<dbReference type="Pfam" id="PF07039">
    <property type="entry name" value="SGF29_Tudor"/>
    <property type="match status" value="1"/>
</dbReference>
<gene>
    <name evidence="3" type="ORF">PHLCEN_2v9530</name>
</gene>
<dbReference type="InterPro" id="IPR047288">
    <property type="entry name" value="Tudor_SGF29_rpt1"/>
</dbReference>
<feature type="region of interest" description="Disordered" evidence="1">
    <location>
        <begin position="125"/>
        <end position="218"/>
    </location>
</feature>
<sequence length="339" mass="37158">MASRRGVSARPPSSEGKVIPRWIEPHLQSSFITEMQWWAHSAESLTKLSTLYTSSDSSETIGRVNRLLSAWPTDDSPPAEGYDNVKNIYKKLSSGLTEIKTTTDREIKAIDAALEPLGVLIALRKAPPEAAPPDKRNKRPRGQSPSGAATPVAPALNPVGRSSVNPVPPRSSVGPQPPLPFSREPKARREALAKQLPLEKGRKVAFHPPQTNKAADSVVGGKDEEWILAVVTKCINQDKNRYEVQDPEPQEDGQPGQCYNTTLRAIIPLPDPTAPPDSAAHLNAYPEFVSRSTVMALYPDTSCFYRAEVIDSPTGLRRIASPLLDEWLPPHPYTIDFTL</sequence>
<evidence type="ECO:0000313" key="3">
    <source>
        <dbReference type="EMBL" id="PSR74816.1"/>
    </source>
</evidence>
<dbReference type="GO" id="GO:0000124">
    <property type="term" value="C:SAGA complex"/>
    <property type="evidence" value="ECO:0007669"/>
    <property type="project" value="InterPro"/>
</dbReference>
<reference evidence="3 4" key="1">
    <citation type="submission" date="2018-02" db="EMBL/GenBank/DDBJ databases">
        <title>Genome sequence of the basidiomycete white-rot fungus Phlebia centrifuga.</title>
        <authorList>
            <person name="Granchi Z."/>
            <person name="Peng M."/>
            <person name="de Vries R.P."/>
            <person name="Hilden K."/>
            <person name="Makela M.R."/>
            <person name="Grigoriev I."/>
            <person name="Riley R."/>
        </authorList>
    </citation>
    <scope>NUCLEOTIDE SEQUENCE [LARGE SCALE GENOMIC DNA]</scope>
    <source>
        <strain evidence="3 4">FBCC195</strain>
    </source>
</reference>
<feature type="compositionally biased region" description="Basic and acidic residues" evidence="1">
    <location>
        <begin position="183"/>
        <end position="202"/>
    </location>
</feature>
<dbReference type="AlphaFoldDB" id="A0A2R6NQG7"/>
<dbReference type="EMBL" id="MLYV02000956">
    <property type="protein sequence ID" value="PSR74816.1"/>
    <property type="molecule type" value="Genomic_DNA"/>
</dbReference>
<dbReference type="STRING" id="98765.A0A2R6NQG7"/>
<evidence type="ECO:0000313" key="4">
    <source>
        <dbReference type="Proteomes" id="UP000186601"/>
    </source>
</evidence>
<dbReference type="Proteomes" id="UP000186601">
    <property type="component" value="Unassembled WGS sequence"/>
</dbReference>
<evidence type="ECO:0000256" key="1">
    <source>
        <dbReference type="SAM" id="MobiDB-lite"/>
    </source>
</evidence>
<feature type="domain" description="SGF29 C-terminal" evidence="2">
    <location>
        <begin position="194"/>
        <end position="339"/>
    </location>
</feature>
<proteinExistence type="predicted"/>
<dbReference type="CDD" id="cd20393">
    <property type="entry name" value="Tudor_SGF29_rpt1"/>
    <property type="match status" value="1"/>
</dbReference>
<accession>A0A2R6NQG7</accession>
<dbReference type="InterPro" id="IPR010750">
    <property type="entry name" value="SGF29_tudor-like_dom"/>
</dbReference>
<keyword evidence="4" id="KW-1185">Reference proteome</keyword>
<evidence type="ECO:0000259" key="2">
    <source>
        <dbReference type="PROSITE" id="PS51518"/>
    </source>
</evidence>
<name>A0A2R6NQG7_9APHY</name>
<dbReference type="PANTHER" id="PTHR21539:SF0">
    <property type="entry name" value="SAGA-ASSOCIATED FACTOR 29"/>
    <property type="match status" value="1"/>
</dbReference>
<dbReference type="PANTHER" id="PTHR21539">
    <property type="entry name" value="SAGA-ASSOCIATED FACTOR 29"/>
    <property type="match status" value="1"/>
</dbReference>
<dbReference type="OrthoDB" id="10265994at2759"/>
<dbReference type="InterPro" id="IPR037802">
    <property type="entry name" value="SGF29"/>
</dbReference>
<feature type="compositionally biased region" description="Low complexity" evidence="1">
    <location>
        <begin position="157"/>
        <end position="174"/>
    </location>
</feature>
<protein>
    <recommendedName>
        <fullName evidence="2">SGF29 C-terminal domain-containing protein</fullName>
    </recommendedName>
</protein>
<comment type="caution">
    <text evidence="3">The sequence shown here is derived from an EMBL/GenBank/DDBJ whole genome shotgun (WGS) entry which is preliminary data.</text>
</comment>
<dbReference type="PROSITE" id="PS51518">
    <property type="entry name" value="SGF29_C"/>
    <property type="match status" value="1"/>
</dbReference>
<organism evidence="3 4">
    <name type="scientific">Hermanssonia centrifuga</name>
    <dbReference type="NCBI Taxonomy" id="98765"/>
    <lineage>
        <taxon>Eukaryota</taxon>
        <taxon>Fungi</taxon>
        <taxon>Dikarya</taxon>
        <taxon>Basidiomycota</taxon>
        <taxon>Agaricomycotina</taxon>
        <taxon>Agaricomycetes</taxon>
        <taxon>Polyporales</taxon>
        <taxon>Meruliaceae</taxon>
        <taxon>Hermanssonia</taxon>
    </lineage>
</organism>
<dbReference type="Gene3D" id="2.30.30.140">
    <property type="match status" value="2"/>
</dbReference>